<dbReference type="GO" id="GO:0043531">
    <property type="term" value="F:ADP binding"/>
    <property type="evidence" value="ECO:0007669"/>
    <property type="project" value="InterPro"/>
</dbReference>
<dbReference type="OrthoDB" id="1658288at2759"/>
<reference evidence="3 4" key="1">
    <citation type="submission" date="2016-05" db="EMBL/GenBank/DDBJ databases">
        <title>Comparative analysis of secretome profiles of manganese(II)-oxidizing ascomycete fungi.</title>
        <authorList>
            <consortium name="DOE Joint Genome Institute"/>
            <person name="Zeiner C.A."/>
            <person name="Purvine S.O."/>
            <person name="Zink E.M."/>
            <person name="Wu S."/>
            <person name="Pasa-Tolic L."/>
            <person name="Chaput D.L."/>
            <person name="Haridas S."/>
            <person name="Grigoriev I.V."/>
            <person name="Santelli C.M."/>
            <person name="Hansel C.M."/>
        </authorList>
    </citation>
    <scope>NUCLEOTIDE SEQUENCE [LARGE SCALE GENOMIC DNA]</scope>
    <source>
        <strain evidence="3 4">AP3s5-JAC2a</strain>
    </source>
</reference>
<dbReference type="STRING" id="1460663.A0A177CE27"/>
<dbReference type="EMBL" id="KV441553">
    <property type="protein sequence ID" value="OAG05172.1"/>
    <property type="molecule type" value="Genomic_DNA"/>
</dbReference>
<dbReference type="SUPFAM" id="SSF52540">
    <property type="entry name" value="P-loop containing nucleoside triphosphate hydrolases"/>
    <property type="match status" value="1"/>
</dbReference>
<evidence type="ECO:0000313" key="3">
    <source>
        <dbReference type="EMBL" id="OAG05172.1"/>
    </source>
</evidence>
<dbReference type="Pfam" id="PF06985">
    <property type="entry name" value="HET"/>
    <property type="match status" value="1"/>
</dbReference>
<dbReference type="Pfam" id="PF13424">
    <property type="entry name" value="TPR_12"/>
    <property type="match status" value="2"/>
</dbReference>
<dbReference type="InterPro" id="IPR007111">
    <property type="entry name" value="NACHT_NTPase"/>
</dbReference>
<dbReference type="SMART" id="SM00028">
    <property type="entry name" value="TPR"/>
    <property type="match status" value="4"/>
</dbReference>
<evidence type="ECO:0000313" key="4">
    <source>
        <dbReference type="Proteomes" id="UP000077069"/>
    </source>
</evidence>
<dbReference type="Pfam" id="PF13374">
    <property type="entry name" value="TPR_10"/>
    <property type="match status" value="1"/>
</dbReference>
<dbReference type="InterPro" id="IPR011990">
    <property type="entry name" value="TPR-like_helical_dom_sf"/>
</dbReference>
<organism evidence="3 4">
    <name type="scientific">Paraphaeosphaeria sporulosa</name>
    <dbReference type="NCBI Taxonomy" id="1460663"/>
    <lineage>
        <taxon>Eukaryota</taxon>
        <taxon>Fungi</taxon>
        <taxon>Dikarya</taxon>
        <taxon>Ascomycota</taxon>
        <taxon>Pezizomycotina</taxon>
        <taxon>Dothideomycetes</taxon>
        <taxon>Pleosporomycetidae</taxon>
        <taxon>Pleosporales</taxon>
        <taxon>Massarineae</taxon>
        <taxon>Didymosphaeriaceae</taxon>
        <taxon>Paraphaeosphaeria</taxon>
    </lineage>
</organism>
<dbReference type="GeneID" id="28760120"/>
<dbReference type="Gene3D" id="3.40.50.300">
    <property type="entry name" value="P-loop containing nucleotide triphosphate hydrolases"/>
    <property type="match status" value="1"/>
</dbReference>
<evidence type="ECO:0000259" key="2">
    <source>
        <dbReference type="Pfam" id="PF06985"/>
    </source>
</evidence>
<dbReference type="Gene3D" id="1.25.40.10">
    <property type="entry name" value="Tetratricopeptide repeat domain"/>
    <property type="match status" value="2"/>
</dbReference>
<evidence type="ECO:0000259" key="1">
    <source>
        <dbReference type="Pfam" id="PF05729"/>
    </source>
</evidence>
<sequence>MRLLKYLPDGGFGLTSFDDDSTPPYAILSHTWTEGQEVTYHELLEGTDPKKDGYTKIRFCGERAAKDGLEYFWVDTCCIDKSRSDELSTAINSMFRWYKRATKCYVYLSDVLVPDEVIDAQAFRKSWEQSFRRSRWFTRGWTLQELLAPHSVEFFSRNSRYLGTRVSLEQEIQHATGIPCRALRDPKLSNFSVDERMTWAAERTTTLKEDKVYCLLGIFGIFLPLIYGEGEEYATLRLKDEIQKRHQGQGKMDLQDLPISSSLPFPRNELFVGRENQLQAIERTFFSSNTHRRMTIYGLGGCGKSALALEFAYRALARHARRLVFWVPAMSHESFDLAFREIGTHLRIPGVNDDDANVKQLVKETLSQSDNWLMIVDNADDSRVLLDSDSQKQSTRLVDYIPYSSGGLVLFTTRSRKAATELTQTCILGLEDMDQTEARQLLAQRISRQALLNDKVAIDELLKSLTGLPLAIVQATAFINENDISITNYMSLLQHTSTKAELFSERFEDSSRYQGLDSTVAKTWHISFKQIQRQDPLAVEYLSFISCIDRINIPQSLLPSGTSQLQHIKALGTLTAYAFLTERQQTVPGANKERFFDMHRLVHMALSWWLEGHGQRKTWAGTAAARIEELVPYGGHERREIWMAYLPHALHVVEVEDGLDSTTSARLLERIGRCQESSGQYALAELAHRQAWSFRKDLLGLEHFHTLTSVSNLGLVLERQGKYKEAEAMHRRALEGREKVLGREHPDTLTSVSQLGLVLLRQGKYEEAEATEHQALEGREKVLGRVHPDTLTSVSNLGLVLSSQGKYKEAEAMHQQALEGREKVLGREHPDTLISVSNLGSVLSRQGKYKEGEAMRHRALEGYEKVLGREHPDTLTSVYHLAHLLTHRHRISESLLLYQRACAGYSAALGNNHPTTRACLKQYSKLSG</sequence>
<dbReference type="SUPFAM" id="SSF48452">
    <property type="entry name" value="TPR-like"/>
    <property type="match status" value="2"/>
</dbReference>
<name>A0A177CE27_9PLEO</name>
<accession>A0A177CE27</accession>
<dbReference type="PANTHER" id="PTHR10622:SF11">
    <property type="entry name" value="HET-DOMAIN-CONTAINING PROTEIN"/>
    <property type="match status" value="1"/>
</dbReference>
<keyword evidence="4" id="KW-1185">Reference proteome</keyword>
<dbReference type="Proteomes" id="UP000077069">
    <property type="component" value="Unassembled WGS sequence"/>
</dbReference>
<feature type="domain" description="Heterokaryon incompatibility" evidence="2">
    <location>
        <begin position="25"/>
        <end position="110"/>
    </location>
</feature>
<dbReference type="InterPro" id="IPR010730">
    <property type="entry name" value="HET"/>
</dbReference>
<gene>
    <name evidence="3" type="ORF">CC84DRAFT_1148396</name>
</gene>
<proteinExistence type="predicted"/>
<dbReference type="RefSeq" id="XP_018035537.1">
    <property type="nucleotide sequence ID" value="XM_018176634.1"/>
</dbReference>
<dbReference type="AlphaFoldDB" id="A0A177CE27"/>
<dbReference type="InterPro" id="IPR019734">
    <property type="entry name" value="TPR_rpt"/>
</dbReference>
<dbReference type="PANTHER" id="PTHR10622">
    <property type="entry name" value="HET DOMAIN-CONTAINING PROTEIN"/>
    <property type="match status" value="1"/>
</dbReference>
<dbReference type="InParanoid" id="A0A177CE27"/>
<protein>
    <submittedName>
        <fullName evidence="3">Kinesin light chain 1</fullName>
    </submittedName>
</protein>
<dbReference type="Pfam" id="PF05729">
    <property type="entry name" value="NACHT"/>
    <property type="match status" value="1"/>
</dbReference>
<feature type="domain" description="NACHT" evidence="1">
    <location>
        <begin position="292"/>
        <end position="447"/>
    </location>
</feature>
<dbReference type="InterPro" id="IPR027417">
    <property type="entry name" value="P-loop_NTPase"/>
</dbReference>